<dbReference type="InterPro" id="IPR013954">
    <property type="entry name" value="PNK3P"/>
</dbReference>
<gene>
    <name evidence="7" type="ORF">CHILSU_LOCUS1496</name>
</gene>
<proteinExistence type="predicted"/>
<evidence type="ECO:0000313" key="8">
    <source>
        <dbReference type="Proteomes" id="UP001153292"/>
    </source>
</evidence>
<keyword evidence="3" id="KW-0378">Hydrolase</keyword>
<protein>
    <recommendedName>
        <fullName evidence="6">PNK FHA domain-containing protein</fullName>
    </recommendedName>
</protein>
<dbReference type="Pfam" id="PF17913">
    <property type="entry name" value="FHA_2"/>
    <property type="match status" value="1"/>
</dbReference>
<dbReference type="Pfam" id="PF08645">
    <property type="entry name" value="PNK3P"/>
    <property type="match status" value="1"/>
</dbReference>
<dbReference type="InterPro" id="IPR036412">
    <property type="entry name" value="HAD-like_sf"/>
</dbReference>
<evidence type="ECO:0000313" key="7">
    <source>
        <dbReference type="EMBL" id="CAH2980892.1"/>
    </source>
</evidence>
<accession>A0ABN8L4R5</accession>
<organism evidence="7 8">
    <name type="scientific">Chilo suppressalis</name>
    <name type="common">Asiatic rice borer moth</name>
    <dbReference type="NCBI Taxonomy" id="168631"/>
    <lineage>
        <taxon>Eukaryota</taxon>
        <taxon>Metazoa</taxon>
        <taxon>Ecdysozoa</taxon>
        <taxon>Arthropoda</taxon>
        <taxon>Hexapoda</taxon>
        <taxon>Insecta</taxon>
        <taxon>Pterygota</taxon>
        <taxon>Neoptera</taxon>
        <taxon>Endopterygota</taxon>
        <taxon>Lepidoptera</taxon>
        <taxon>Glossata</taxon>
        <taxon>Ditrysia</taxon>
        <taxon>Pyraloidea</taxon>
        <taxon>Crambidae</taxon>
        <taxon>Crambinae</taxon>
        <taxon>Chilo</taxon>
    </lineage>
</organism>
<evidence type="ECO:0000256" key="3">
    <source>
        <dbReference type="ARBA" id="ARBA00022801"/>
    </source>
</evidence>
<dbReference type="Proteomes" id="UP001153292">
    <property type="component" value="Chromosome 11"/>
</dbReference>
<dbReference type="SUPFAM" id="SSF52540">
    <property type="entry name" value="P-loop containing nucleoside triphosphate hydrolases"/>
    <property type="match status" value="1"/>
</dbReference>
<dbReference type="Gene3D" id="3.40.50.300">
    <property type="entry name" value="P-loop containing nucleotide triphosphate hydrolases"/>
    <property type="match status" value="1"/>
</dbReference>
<sequence>MRHCVLRCLLDSHAPITLGHNVEVLVGRSKITKIKDQSCSRQQLKLIADCEECSVEITQLGINPSGLDGFALKRNLPYRVGHGSKLEVLFNHYIHLIEFIPPPEGCETTKNCNKRKLDTDDISKQNKKLKAEMEHTDNIQCKETDEAIWEEIDNGELYIFTPKGVRSSNKIAAFDMDGTVIQTKSGKVHPVDINDWKIAFPNAAEKLKELRIQGYKIIILSNQAPIGNGRVKIDDFKKKIEGILNKLDVPIQVFLATGKSIYRKPTTGMWKILTEKKNDGIIIAKDDSFYCGDAAGRVANWAPGKKKDHSMADRLMAENLGLKFYTPEQFFLGHSITNVPMSNPEFTPKEVKAEPFNNNLISAQQEILVLVGFPGSGKSFLSKQIEEKSNNKYVAVCRDILGTWQKCASEATKLLESSSVISPQGLLSILLHAE</sequence>
<dbReference type="EMBL" id="OU963904">
    <property type="protein sequence ID" value="CAH2980892.1"/>
    <property type="molecule type" value="Genomic_DNA"/>
</dbReference>
<name>A0ABN8L4R5_CHISP</name>
<evidence type="ECO:0000256" key="4">
    <source>
        <dbReference type="ARBA" id="ARBA00023204"/>
    </source>
</evidence>
<dbReference type="Gene3D" id="3.40.50.1000">
    <property type="entry name" value="HAD superfamily/HAD-like"/>
    <property type="match status" value="1"/>
</dbReference>
<keyword evidence="2" id="KW-0227">DNA damage</keyword>
<dbReference type="InterPro" id="IPR023214">
    <property type="entry name" value="HAD_sf"/>
</dbReference>
<keyword evidence="5" id="KW-0539">Nucleus</keyword>
<dbReference type="InterPro" id="IPR041388">
    <property type="entry name" value="FHA_2"/>
</dbReference>
<dbReference type="PANTHER" id="PTHR12083:SF9">
    <property type="entry name" value="BIFUNCTIONAL POLYNUCLEOTIDE PHOSPHATASE_KINASE"/>
    <property type="match status" value="1"/>
</dbReference>
<evidence type="ECO:0000256" key="1">
    <source>
        <dbReference type="ARBA" id="ARBA00004123"/>
    </source>
</evidence>
<evidence type="ECO:0000256" key="2">
    <source>
        <dbReference type="ARBA" id="ARBA00022763"/>
    </source>
</evidence>
<comment type="subcellular location">
    <subcellularLocation>
        <location evidence="1">Nucleus</location>
    </subcellularLocation>
</comment>
<reference evidence="7" key="1">
    <citation type="submission" date="2021-12" db="EMBL/GenBank/DDBJ databases">
        <authorList>
            <person name="King R."/>
        </authorList>
    </citation>
    <scope>NUCLEOTIDE SEQUENCE</scope>
</reference>
<dbReference type="NCBIfam" id="TIGR01664">
    <property type="entry name" value="DNA-3'-Pase"/>
    <property type="match status" value="1"/>
</dbReference>
<feature type="domain" description="PNK FHA" evidence="6">
    <location>
        <begin position="4"/>
        <end position="73"/>
    </location>
</feature>
<dbReference type="NCBIfam" id="TIGR01662">
    <property type="entry name" value="HAD-SF-IIIA"/>
    <property type="match status" value="1"/>
</dbReference>
<keyword evidence="4" id="KW-0234">DNA repair</keyword>
<dbReference type="SUPFAM" id="SSF49879">
    <property type="entry name" value="SMAD/FHA domain"/>
    <property type="match status" value="1"/>
</dbReference>
<dbReference type="PANTHER" id="PTHR12083">
    <property type="entry name" value="BIFUNCTIONAL POLYNUCLEOTIDE PHOSPHATASE/KINASE"/>
    <property type="match status" value="1"/>
</dbReference>
<evidence type="ECO:0000259" key="6">
    <source>
        <dbReference type="Pfam" id="PF17913"/>
    </source>
</evidence>
<dbReference type="CDD" id="cd01625">
    <property type="entry name" value="HAD_PNP"/>
    <property type="match status" value="1"/>
</dbReference>
<dbReference type="InterPro" id="IPR006549">
    <property type="entry name" value="HAD-SF_hydro_IIIA"/>
</dbReference>
<dbReference type="Gene3D" id="2.60.200.20">
    <property type="match status" value="1"/>
</dbReference>
<keyword evidence="8" id="KW-1185">Reference proteome</keyword>
<dbReference type="SUPFAM" id="SSF56784">
    <property type="entry name" value="HAD-like"/>
    <property type="match status" value="1"/>
</dbReference>
<dbReference type="InterPro" id="IPR006551">
    <property type="entry name" value="Polynucleotide_phosphatase"/>
</dbReference>
<dbReference type="InterPro" id="IPR008984">
    <property type="entry name" value="SMAD_FHA_dom_sf"/>
</dbReference>
<dbReference type="InterPro" id="IPR027417">
    <property type="entry name" value="P-loop_NTPase"/>
</dbReference>
<evidence type="ECO:0000256" key="5">
    <source>
        <dbReference type="ARBA" id="ARBA00023242"/>
    </source>
</evidence>